<dbReference type="PANTHER" id="PTHR14957:SF1">
    <property type="entry name" value="UBIQUITIN-LIKE-CONJUGATING ENZYME ATG10"/>
    <property type="match status" value="1"/>
</dbReference>
<reference evidence="8" key="2">
    <citation type="submission" date="2023-06" db="EMBL/GenBank/DDBJ databases">
        <authorList>
            <consortium name="Lawrence Berkeley National Laboratory"/>
            <person name="Haridas S."/>
            <person name="Hensen N."/>
            <person name="Bonometti L."/>
            <person name="Westerberg I."/>
            <person name="Brannstrom I.O."/>
            <person name="Guillou S."/>
            <person name="Cros-Aarteil S."/>
            <person name="Calhoun S."/>
            <person name="Kuo A."/>
            <person name="Mondo S."/>
            <person name="Pangilinan J."/>
            <person name="Riley R."/>
            <person name="Labutti K."/>
            <person name="Andreopoulos B."/>
            <person name="Lipzen A."/>
            <person name="Chen C."/>
            <person name="Yanf M."/>
            <person name="Daum C."/>
            <person name="Ng V."/>
            <person name="Clum A."/>
            <person name="Steindorff A."/>
            <person name="Ohm R."/>
            <person name="Martin F."/>
            <person name="Silar P."/>
            <person name="Natvig D."/>
            <person name="Lalanne C."/>
            <person name="Gautier V."/>
            <person name="Ament-Velasquez S.L."/>
            <person name="Kruys A."/>
            <person name="Hutchinson M.I."/>
            <person name="Powell A.J."/>
            <person name="Barry K."/>
            <person name="Miller A.N."/>
            <person name="Grigoriev I.V."/>
            <person name="Debuchy R."/>
            <person name="Gladieux P."/>
            <person name="Thoren M.H."/>
            <person name="Johannesson H."/>
        </authorList>
    </citation>
    <scope>NUCLEOTIDE SEQUENCE</scope>
    <source>
        <strain evidence="8">CBS 314.62</strain>
    </source>
</reference>
<dbReference type="Proteomes" id="UP001270362">
    <property type="component" value="Unassembled WGS sequence"/>
</dbReference>
<evidence type="ECO:0000256" key="3">
    <source>
        <dbReference type="ARBA" id="ARBA00022679"/>
    </source>
</evidence>
<sequence>MALNSTPLHWDFHNYPFLTGEEFDEVCHQLDRRYCQATLGPVRRQWKLRVCSALSTSFSSGSEYSTYIQIVRPLDGELDDGELSSCLENFSFDGHRNAGLMDIDADREMIEAEEADESVLPRKPSADVGYVTYEIHLHPTYQAPCLWFSLHELPVDEQAFNIDTVFRRLVPDQYKDGLRGTGAIGGISADHHPITGIPSFFVHPCLLGEAMSAFDCSKETYLMVWLGLIGGCVGLWVPKEMALES</sequence>
<dbReference type="EMBL" id="JAULSO010000001">
    <property type="protein sequence ID" value="KAK3694625.1"/>
    <property type="molecule type" value="Genomic_DNA"/>
</dbReference>
<dbReference type="GO" id="GO:0032446">
    <property type="term" value="P:protein modification by small protein conjugation"/>
    <property type="evidence" value="ECO:0007669"/>
    <property type="project" value="TreeGrafter"/>
</dbReference>
<keyword evidence="9" id="KW-1185">Reference proteome</keyword>
<dbReference type="GO" id="GO:0000045">
    <property type="term" value="P:autophagosome assembly"/>
    <property type="evidence" value="ECO:0007669"/>
    <property type="project" value="TreeGrafter"/>
</dbReference>
<dbReference type="GO" id="GO:0061651">
    <property type="term" value="F:Atg12 conjugating enzyme activity"/>
    <property type="evidence" value="ECO:0007669"/>
    <property type="project" value="TreeGrafter"/>
</dbReference>
<name>A0AAE0XJM5_9PEZI</name>
<keyword evidence="6" id="KW-0072">Autophagy</keyword>
<proteinExistence type="inferred from homology"/>
<keyword evidence="3" id="KW-0808">Transferase</keyword>
<evidence type="ECO:0000256" key="7">
    <source>
        <dbReference type="ARBA" id="ARBA00029833"/>
    </source>
</evidence>
<evidence type="ECO:0000313" key="8">
    <source>
        <dbReference type="EMBL" id="KAK3694625.1"/>
    </source>
</evidence>
<evidence type="ECO:0000313" key="9">
    <source>
        <dbReference type="Proteomes" id="UP001270362"/>
    </source>
</evidence>
<evidence type="ECO:0000256" key="4">
    <source>
        <dbReference type="ARBA" id="ARBA00022786"/>
    </source>
</evidence>
<keyword evidence="5" id="KW-0813">Transport</keyword>
<dbReference type="GO" id="GO:0015031">
    <property type="term" value="P:protein transport"/>
    <property type="evidence" value="ECO:0007669"/>
    <property type="project" value="UniProtKB-KW"/>
</dbReference>
<comment type="similarity">
    <text evidence="1">Belongs to the ATG10 family.</text>
</comment>
<comment type="caution">
    <text evidence="8">The sequence shown here is derived from an EMBL/GenBank/DDBJ whole genome shotgun (WGS) entry which is preliminary data.</text>
</comment>
<reference evidence="8" key="1">
    <citation type="journal article" date="2023" name="Mol. Phylogenet. Evol.">
        <title>Genome-scale phylogeny and comparative genomics of the fungal order Sordariales.</title>
        <authorList>
            <person name="Hensen N."/>
            <person name="Bonometti L."/>
            <person name="Westerberg I."/>
            <person name="Brannstrom I.O."/>
            <person name="Guillou S."/>
            <person name="Cros-Aarteil S."/>
            <person name="Calhoun S."/>
            <person name="Haridas S."/>
            <person name="Kuo A."/>
            <person name="Mondo S."/>
            <person name="Pangilinan J."/>
            <person name="Riley R."/>
            <person name="LaButti K."/>
            <person name="Andreopoulos B."/>
            <person name="Lipzen A."/>
            <person name="Chen C."/>
            <person name="Yan M."/>
            <person name="Daum C."/>
            <person name="Ng V."/>
            <person name="Clum A."/>
            <person name="Steindorff A."/>
            <person name="Ohm R.A."/>
            <person name="Martin F."/>
            <person name="Silar P."/>
            <person name="Natvig D.O."/>
            <person name="Lalanne C."/>
            <person name="Gautier V."/>
            <person name="Ament-Velasquez S.L."/>
            <person name="Kruys A."/>
            <person name="Hutchinson M.I."/>
            <person name="Powell A.J."/>
            <person name="Barry K."/>
            <person name="Miller A.N."/>
            <person name="Grigoriev I.V."/>
            <person name="Debuchy R."/>
            <person name="Gladieux P."/>
            <person name="Hiltunen Thoren M."/>
            <person name="Johannesson H."/>
        </authorList>
    </citation>
    <scope>NUCLEOTIDE SEQUENCE</scope>
    <source>
        <strain evidence="8">CBS 314.62</strain>
    </source>
</reference>
<dbReference type="GO" id="GO:0000422">
    <property type="term" value="P:autophagy of mitochondrion"/>
    <property type="evidence" value="ECO:0007669"/>
    <property type="project" value="TreeGrafter"/>
</dbReference>
<protein>
    <recommendedName>
        <fullName evidence="2">Ubiquitin-like-conjugating enzyme ATG10</fullName>
    </recommendedName>
    <alternativeName>
        <fullName evidence="7">Autophagy-related protein 10</fullName>
    </alternativeName>
</protein>
<keyword evidence="5" id="KW-0653">Protein transport</keyword>
<evidence type="ECO:0000256" key="2">
    <source>
        <dbReference type="ARBA" id="ARBA00021099"/>
    </source>
</evidence>
<evidence type="ECO:0000256" key="6">
    <source>
        <dbReference type="ARBA" id="ARBA00023006"/>
    </source>
</evidence>
<dbReference type="AlphaFoldDB" id="A0AAE0XJM5"/>
<dbReference type="Gene3D" id="3.30.1460.50">
    <property type="match status" value="1"/>
</dbReference>
<evidence type="ECO:0000256" key="5">
    <source>
        <dbReference type="ARBA" id="ARBA00022927"/>
    </source>
</evidence>
<gene>
    <name evidence="8" type="ORF">B0T22DRAFT_507295</name>
</gene>
<dbReference type="GO" id="GO:0005829">
    <property type="term" value="C:cytosol"/>
    <property type="evidence" value="ECO:0007669"/>
    <property type="project" value="TreeGrafter"/>
</dbReference>
<keyword evidence="4" id="KW-0833">Ubl conjugation pathway</keyword>
<dbReference type="PANTHER" id="PTHR14957">
    <property type="entry name" value="UBIQUITIN-LIKE-CONJUGATING ENZYME ATG10"/>
    <property type="match status" value="1"/>
</dbReference>
<evidence type="ECO:0000256" key="1">
    <source>
        <dbReference type="ARBA" id="ARBA00005696"/>
    </source>
</evidence>
<organism evidence="8 9">
    <name type="scientific">Podospora appendiculata</name>
    <dbReference type="NCBI Taxonomy" id="314037"/>
    <lineage>
        <taxon>Eukaryota</taxon>
        <taxon>Fungi</taxon>
        <taxon>Dikarya</taxon>
        <taxon>Ascomycota</taxon>
        <taxon>Pezizomycotina</taxon>
        <taxon>Sordariomycetes</taxon>
        <taxon>Sordariomycetidae</taxon>
        <taxon>Sordariales</taxon>
        <taxon>Podosporaceae</taxon>
        <taxon>Podospora</taxon>
    </lineage>
</organism>
<dbReference type="InterPro" id="IPR007135">
    <property type="entry name" value="Atg3/Atg10"/>
</dbReference>
<dbReference type="Pfam" id="PF03987">
    <property type="entry name" value="Autophagy_act_C"/>
    <property type="match status" value="1"/>
</dbReference>
<accession>A0AAE0XJM5</accession>